<evidence type="ECO:0000313" key="2">
    <source>
        <dbReference type="Proteomes" id="UP000187209"/>
    </source>
</evidence>
<sequence length="631" mass="73004">MKRHCNSCCFSKAKQLTIESSYSKILTTNDSFSVSKDDRLTPNISNTKIWLSKPKSSEEINKNRSLKMHQAISCKPEPISGSVENGLNIFKTLAEVCQKYDIFFNLPETIIIGYGFSSPVLLYTNEKGMLRLQKNISNAHIKIILDLFEKHRTRNSYKCLGPLAIKREPNSKYNRIIMKQCEIVLEWKNSYNIDVIIQRFILSKGTKASKLRITMGKESKIYKIVNKTTLDIANNNTFLNTKLPNTITIHKKNTKKKTIINLDHFQKRSVFINSKDVIHAISWYNSTDTSKIKDKSQLKLDLKDQNDSFSRINNDKSPSKTSINIRNLEIPSQKKIIVSLNDYFESCKGNLPSKTIEELKKDLKNCKFDNCQLDINSEELIYTNFYRRKANNLFNINTQDSTKTDIFEIKTSKGHTKALEMIQELKKIINSSLKNRRVSKIVCDFIEDENHILYFMKIDTIEYTNLDTSPIKPVQFSSFSSCPGKYCNIDPKDSHINKLYKSQKRTILKKNLLENLKDQDLKGNEMLDPRLYESVQVCENCFEVYRQNMAGLKKQAHRMPLRNFDKKEAQSILKDINPSTAAETVLPIDKRSQSLGIMDCNKVSLSFLSRNCKKYSGFRRKKGIVYQYIVE</sequence>
<dbReference type="OrthoDB" id="324357at2759"/>
<proteinExistence type="predicted"/>
<comment type="caution">
    <text evidence="1">The sequence shown here is derived from an EMBL/GenBank/DDBJ whole genome shotgun (WGS) entry which is preliminary data.</text>
</comment>
<gene>
    <name evidence="1" type="ORF">SteCoe_5330</name>
</gene>
<reference evidence="1 2" key="1">
    <citation type="submission" date="2016-11" db="EMBL/GenBank/DDBJ databases">
        <title>The macronuclear genome of Stentor coeruleus: a giant cell with tiny introns.</title>
        <authorList>
            <person name="Slabodnick M."/>
            <person name="Ruby J.G."/>
            <person name="Reiff S.B."/>
            <person name="Swart E.C."/>
            <person name="Gosai S."/>
            <person name="Prabakaran S."/>
            <person name="Witkowska E."/>
            <person name="Larue G.E."/>
            <person name="Fisher S."/>
            <person name="Freeman R.M."/>
            <person name="Gunawardena J."/>
            <person name="Chu W."/>
            <person name="Stover N.A."/>
            <person name="Gregory B.D."/>
            <person name="Nowacki M."/>
            <person name="Derisi J."/>
            <person name="Roy S.W."/>
            <person name="Marshall W.F."/>
            <person name="Sood P."/>
        </authorList>
    </citation>
    <scope>NUCLEOTIDE SEQUENCE [LARGE SCALE GENOMIC DNA]</scope>
    <source>
        <strain evidence="1">WM001</strain>
    </source>
</reference>
<accession>A0A1R2CSR7</accession>
<protein>
    <submittedName>
        <fullName evidence="1">Uncharacterized protein</fullName>
    </submittedName>
</protein>
<evidence type="ECO:0000313" key="1">
    <source>
        <dbReference type="EMBL" id="OMJ92013.1"/>
    </source>
</evidence>
<dbReference type="AlphaFoldDB" id="A0A1R2CSR7"/>
<name>A0A1R2CSR7_9CILI</name>
<keyword evidence="2" id="KW-1185">Reference proteome</keyword>
<dbReference type="EMBL" id="MPUH01000070">
    <property type="protein sequence ID" value="OMJ92013.1"/>
    <property type="molecule type" value="Genomic_DNA"/>
</dbReference>
<dbReference type="Proteomes" id="UP000187209">
    <property type="component" value="Unassembled WGS sequence"/>
</dbReference>
<organism evidence="1 2">
    <name type="scientific">Stentor coeruleus</name>
    <dbReference type="NCBI Taxonomy" id="5963"/>
    <lineage>
        <taxon>Eukaryota</taxon>
        <taxon>Sar</taxon>
        <taxon>Alveolata</taxon>
        <taxon>Ciliophora</taxon>
        <taxon>Postciliodesmatophora</taxon>
        <taxon>Heterotrichea</taxon>
        <taxon>Heterotrichida</taxon>
        <taxon>Stentoridae</taxon>
        <taxon>Stentor</taxon>
    </lineage>
</organism>